<dbReference type="PANTHER" id="PTHR24253">
    <property type="entry name" value="TRANSMEMBRANE PROTEASE SERINE"/>
    <property type="match status" value="1"/>
</dbReference>
<dbReference type="PROSITE" id="PS50240">
    <property type="entry name" value="TRYPSIN_DOM"/>
    <property type="match status" value="1"/>
</dbReference>
<dbReference type="Gene3D" id="2.40.10.10">
    <property type="entry name" value="Trypsin-like serine proteases"/>
    <property type="match status" value="2"/>
</dbReference>
<dbReference type="OMA" id="CFQKSHE"/>
<feature type="domain" description="Peptidase S1" evidence="4">
    <location>
        <begin position="56"/>
        <end position="300"/>
    </location>
</feature>
<dbReference type="InterPro" id="IPR043504">
    <property type="entry name" value="Peptidase_S1_PA_chymotrypsin"/>
</dbReference>
<dbReference type="InterPro" id="IPR009003">
    <property type="entry name" value="Peptidase_S1_PA"/>
</dbReference>
<reference evidence="5" key="1">
    <citation type="submission" date="2025-08" db="UniProtKB">
        <authorList>
            <consortium name="Ensembl"/>
        </authorList>
    </citation>
    <scope>IDENTIFICATION</scope>
</reference>
<organism evidence="5 6">
    <name type="scientific">Nannospalax galili</name>
    <name type="common">Northern Israeli blind subterranean mole rat</name>
    <name type="synonym">Spalax galili</name>
    <dbReference type="NCBI Taxonomy" id="1026970"/>
    <lineage>
        <taxon>Eukaryota</taxon>
        <taxon>Metazoa</taxon>
        <taxon>Chordata</taxon>
        <taxon>Craniata</taxon>
        <taxon>Vertebrata</taxon>
        <taxon>Euteleostomi</taxon>
        <taxon>Mammalia</taxon>
        <taxon>Eutheria</taxon>
        <taxon>Euarchontoglires</taxon>
        <taxon>Glires</taxon>
        <taxon>Rodentia</taxon>
        <taxon>Myomorpha</taxon>
        <taxon>Muroidea</taxon>
        <taxon>Spalacidae</taxon>
        <taxon>Spalacinae</taxon>
        <taxon>Nannospalax</taxon>
    </lineage>
</organism>
<keyword evidence="1" id="KW-1015">Disulfide bond</keyword>
<dbReference type="PRINTS" id="PR00722">
    <property type="entry name" value="CHYMOTRYPSIN"/>
</dbReference>
<evidence type="ECO:0000259" key="4">
    <source>
        <dbReference type="PROSITE" id="PS50240"/>
    </source>
</evidence>
<dbReference type="AlphaFoldDB" id="A0A8C6RNJ6"/>
<feature type="chain" id="PRO_5034274939" evidence="3">
    <location>
        <begin position="26"/>
        <end position="354"/>
    </location>
</feature>
<proteinExistence type="predicted"/>
<dbReference type="InterPro" id="IPR001314">
    <property type="entry name" value="Peptidase_S1A"/>
</dbReference>
<dbReference type="GO" id="GO:0006508">
    <property type="term" value="P:proteolysis"/>
    <property type="evidence" value="ECO:0007669"/>
    <property type="project" value="InterPro"/>
</dbReference>
<feature type="region of interest" description="Disordered" evidence="2">
    <location>
        <begin position="303"/>
        <end position="322"/>
    </location>
</feature>
<dbReference type="CDD" id="cd00190">
    <property type="entry name" value="Tryp_SPc"/>
    <property type="match status" value="1"/>
</dbReference>
<dbReference type="InterPro" id="IPR001254">
    <property type="entry name" value="Trypsin_dom"/>
</dbReference>
<feature type="signal peptide" evidence="3">
    <location>
        <begin position="1"/>
        <end position="25"/>
    </location>
</feature>
<gene>
    <name evidence="5" type="primary">LOC103744686</name>
</gene>
<keyword evidence="6" id="KW-1185">Reference proteome</keyword>
<sequence length="354" mass="39612">QSGLGGCGVYLLAALLWLSLLPLYALDSMPSQSTRSSELTMSLKSTRIPELSEGKWIGARADLKGKGRFPASLLFCGRHICGAVLIDKNWLASAAHCFQRSHKPSNYRILLGYNQLGSPSNYSRQMTVSTLIFHENYNKFYSQGSDIVLLQLHVPVTYNSHILPACFPDNTTNVSLEMACWISGWGLLNEDKFLPAPFHLQDAEVFLMDNKKCEQFFQVPDNTRVQYHAIKDDMMCAGDLINGKSICREDSGGPLTCFLNGTWYMIGLAIWSASCLEPISSPNIFTRVSYFSDWIQNIKKITPPNADPFSTPPEEDAPSLTGWQSRGTVIKPTICIALLSFQVLLWQLIWIRNL</sequence>
<reference evidence="5" key="2">
    <citation type="submission" date="2025-09" db="UniProtKB">
        <authorList>
            <consortium name="Ensembl"/>
        </authorList>
    </citation>
    <scope>IDENTIFICATION</scope>
</reference>
<dbReference type="FunFam" id="2.40.10.10:FF:000039">
    <property type="entry name" value="Brain-specific serine protease 4"/>
    <property type="match status" value="1"/>
</dbReference>
<dbReference type="SMART" id="SM00020">
    <property type="entry name" value="Tryp_SPc"/>
    <property type="match status" value="1"/>
</dbReference>
<evidence type="ECO:0000313" key="5">
    <source>
        <dbReference type="Ensembl" id="ENSNGAP00000020662.1"/>
    </source>
</evidence>
<dbReference type="Ensembl" id="ENSNGAT00000026334.1">
    <property type="protein sequence ID" value="ENSNGAP00000020662.1"/>
    <property type="gene ID" value="ENSNGAG00000020089.1"/>
</dbReference>
<name>A0A8C6RNJ6_NANGA</name>
<dbReference type="GO" id="GO:0004252">
    <property type="term" value="F:serine-type endopeptidase activity"/>
    <property type="evidence" value="ECO:0007669"/>
    <property type="project" value="InterPro"/>
</dbReference>
<evidence type="ECO:0000313" key="6">
    <source>
        <dbReference type="Proteomes" id="UP000694381"/>
    </source>
</evidence>
<dbReference type="PANTHER" id="PTHR24253:SF42">
    <property type="entry name" value="PROTEASE, SERINE 47"/>
    <property type="match status" value="1"/>
</dbReference>
<evidence type="ECO:0000256" key="3">
    <source>
        <dbReference type="SAM" id="SignalP"/>
    </source>
</evidence>
<dbReference type="GeneTree" id="ENSGT00940000157345"/>
<evidence type="ECO:0000256" key="2">
    <source>
        <dbReference type="SAM" id="MobiDB-lite"/>
    </source>
</evidence>
<keyword evidence="3" id="KW-0732">Signal</keyword>
<dbReference type="Proteomes" id="UP000694381">
    <property type="component" value="Unassembled WGS sequence"/>
</dbReference>
<protein>
    <submittedName>
        <fullName evidence="5">Serine protease 39</fullName>
    </submittedName>
</protein>
<accession>A0A8C6RNJ6</accession>
<dbReference type="Pfam" id="PF00089">
    <property type="entry name" value="Trypsin"/>
    <property type="match status" value="1"/>
</dbReference>
<evidence type="ECO:0000256" key="1">
    <source>
        <dbReference type="ARBA" id="ARBA00023157"/>
    </source>
</evidence>
<dbReference type="SUPFAM" id="SSF50494">
    <property type="entry name" value="Trypsin-like serine proteases"/>
    <property type="match status" value="1"/>
</dbReference>